<reference evidence="2 3" key="1">
    <citation type="journal article" date="2011" name="Science">
        <title>The ecoresponsive genome of Daphnia pulex.</title>
        <authorList>
            <person name="Colbourne J.K."/>
            <person name="Pfrender M.E."/>
            <person name="Gilbert D."/>
            <person name="Thomas W.K."/>
            <person name="Tucker A."/>
            <person name="Oakley T.H."/>
            <person name="Tokishita S."/>
            <person name="Aerts A."/>
            <person name="Arnold G.J."/>
            <person name="Basu M.K."/>
            <person name="Bauer D.J."/>
            <person name="Caceres C.E."/>
            <person name="Carmel L."/>
            <person name="Casola C."/>
            <person name="Choi J.H."/>
            <person name="Detter J.C."/>
            <person name="Dong Q."/>
            <person name="Dusheyko S."/>
            <person name="Eads B.D."/>
            <person name="Frohlich T."/>
            <person name="Geiler-Samerotte K.A."/>
            <person name="Gerlach D."/>
            <person name="Hatcher P."/>
            <person name="Jogdeo S."/>
            <person name="Krijgsveld J."/>
            <person name="Kriventseva E.V."/>
            <person name="Kultz D."/>
            <person name="Laforsch C."/>
            <person name="Lindquist E."/>
            <person name="Lopez J."/>
            <person name="Manak J.R."/>
            <person name="Muller J."/>
            <person name="Pangilinan J."/>
            <person name="Patwardhan R.P."/>
            <person name="Pitluck S."/>
            <person name="Pritham E.J."/>
            <person name="Rechtsteiner A."/>
            <person name="Rho M."/>
            <person name="Rogozin I.B."/>
            <person name="Sakarya O."/>
            <person name="Salamov A."/>
            <person name="Schaack S."/>
            <person name="Shapiro H."/>
            <person name="Shiga Y."/>
            <person name="Skalitzky C."/>
            <person name="Smith Z."/>
            <person name="Souvorov A."/>
            <person name="Sung W."/>
            <person name="Tang Z."/>
            <person name="Tsuchiya D."/>
            <person name="Tu H."/>
            <person name="Vos H."/>
            <person name="Wang M."/>
            <person name="Wolf Y.I."/>
            <person name="Yamagata H."/>
            <person name="Yamada T."/>
            <person name="Ye Y."/>
            <person name="Shaw J.R."/>
            <person name="Andrews J."/>
            <person name="Crease T.J."/>
            <person name="Tang H."/>
            <person name="Lucas S.M."/>
            <person name="Robertson H.M."/>
            <person name="Bork P."/>
            <person name="Koonin E.V."/>
            <person name="Zdobnov E.M."/>
            <person name="Grigoriev I.V."/>
            <person name="Lynch M."/>
            <person name="Boore J.L."/>
        </authorList>
    </citation>
    <scope>NUCLEOTIDE SEQUENCE [LARGE SCALE GENOMIC DNA]</scope>
</reference>
<gene>
    <name evidence="2" type="ORF">DAPPUDRAFT_323182</name>
</gene>
<protein>
    <submittedName>
        <fullName evidence="2">Uncharacterized protein</fullName>
    </submittedName>
</protein>
<evidence type="ECO:0000256" key="1">
    <source>
        <dbReference type="ARBA" id="ARBA00037947"/>
    </source>
</evidence>
<evidence type="ECO:0000313" key="3">
    <source>
        <dbReference type="Proteomes" id="UP000000305"/>
    </source>
</evidence>
<dbReference type="InterPro" id="IPR019137">
    <property type="entry name" value="Nck-associated_protein-1"/>
</dbReference>
<sequence>MSLVKQLHHASLSTAYGLRQLLQDPESEEEEEEEWSYITCTPFQNFRISQLQFSFLMQIEVLLEQQEVKDFYVSIQNFIVEATNDREQAFFTAKENDYFLYRGKVHMDRRMILRTALRECELILTDQPALLGPKALFVLMGLSFARTILFQSSVTT</sequence>
<dbReference type="OrthoDB" id="548214at2759"/>
<keyword evidence="3" id="KW-1185">Reference proteome</keyword>
<dbReference type="Pfam" id="PF09735">
    <property type="entry name" value="Nckap1"/>
    <property type="match status" value="1"/>
</dbReference>
<proteinExistence type="inferred from homology"/>
<dbReference type="EMBL" id="GL732574">
    <property type="protein sequence ID" value="EFX75538.1"/>
    <property type="molecule type" value="Genomic_DNA"/>
</dbReference>
<dbReference type="Proteomes" id="UP000000305">
    <property type="component" value="Unassembled WGS sequence"/>
</dbReference>
<dbReference type="HOGENOM" id="CLU_1688539_0_0_1"/>
<accession>E9GY51</accession>
<name>E9GY51_DAPPU</name>
<dbReference type="eggNOG" id="KOG1917">
    <property type="taxonomic scope" value="Eukaryota"/>
</dbReference>
<dbReference type="PANTHER" id="PTHR12093">
    <property type="entry name" value="NCK-ASSOCIATED PROTEIN 1"/>
    <property type="match status" value="1"/>
</dbReference>
<comment type="similarity">
    <text evidence="1">Belongs to the HEM-1/HEM-2 family.</text>
</comment>
<evidence type="ECO:0000313" key="2">
    <source>
        <dbReference type="EMBL" id="EFX75538.1"/>
    </source>
</evidence>
<dbReference type="PANTHER" id="PTHR12093:SF10">
    <property type="entry name" value="MEMBRANE-ASSOCIATED PROTEIN HEM"/>
    <property type="match status" value="1"/>
</dbReference>
<dbReference type="AlphaFoldDB" id="E9GY51"/>
<dbReference type="STRING" id="6669.E9GY51"/>
<dbReference type="InParanoid" id="E9GY51"/>
<organism evidence="2 3">
    <name type="scientific">Daphnia pulex</name>
    <name type="common">Water flea</name>
    <dbReference type="NCBI Taxonomy" id="6669"/>
    <lineage>
        <taxon>Eukaryota</taxon>
        <taxon>Metazoa</taxon>
        <taxon>Ecdysozoa</taxon>
        <taxon>Arthropoda</taxon>
        <taxon>Crustacea</taxon>
        <taxon>Branchiopoda</taxon>
        <taxon>Diplostraca</taxon>
        <taxon>Cladocera</taxon>
        <taxon>Anomopoda</taxon>
        <taxon>Daphniidae</taxon>
        <taxon>Daphnia</taxon>
    </lineage>
</organism>
<dbReference type="KEGG" id="dpx:DAPPUDRAFT_323182"/>